<dbReference type="AlphaFoldDB" id="A0A1Z3HG05"/>
<feature type="region of interest" description="Disordered" evidence="1">
    <location>
        <begin position="156"/>
        <end position="178"/>
    </location>
</feature>
<keyword evidence="4" id="KW-1185">Reference proteome</keyword>
<evidence type="ECO:0000259" key="2">
    <source>
        <dbReference type="PROSITE" id="PS50104"/>
    </source>
</evidence>
<dbReference type="EMBL" id="CP021983">
    <property type="protein sequence ID" value="ASC69216.1"/>
    <property type="molecule type" value="Genomic_DNA"/>
</dbReference>
<gene>
    <name evidence="3" type="ORF">XM38_001420</name>
</gene>
<organism evidence="3 4">
    <name type="scientific">Halomicronema hongdechloris C2206</name>
    <dbReference type="NCBI Taxonomy" id="1641165"/>
    <lineage>
        <taxon>Bacteria</taxon>
        <taxon>Bacillati</taxon>
        <taxon>Cyanobacteriota</taxon>
        <taxon>Cyanophyceae</taxon>
        <taxon>Nodosilineales</taxon>
        <taxon>Nodosilineaceae</taxon>
        <taxon>Halomicronema</taxon>
    </lineage>
</organism>
<evidence type="ECO:0000256" key="1">
    <source>
        <dbReference type="SAM" id="MobiDB-lite"/>
    </source>
</evidence>
<dbReference type="Proteomes" id="UP000191901">
    <property type="component" value="Chromosome"/>
</dbReference>
<protein>
    <submittedName>
        <fullName evidence="3">GUN4 domain containing protein</fullName>
    </submittedName>
</protein>
<dbReference type="RefSeq" id="WP_080813269.1">
    <property type="nucleotide sequence ID" value="NZ_CP021983.2"/>
</dbReference>
<dbReference type="Pfam" id="PF13676">
    <property type="entry name" value="TIR_2"/>
    <property type="match status" value="1"/>
</dbReference>
<sequence length="253" mass="28052">MAHPPLNVFISYSHRDEALKAELEVHLSPLKRQRRIQPWQDRQIEAGTEWNQQILNALDAADIILLLISPQFINSEFCFDKEMQRALQRHQHGTARVIPIILRPTDWQDSPFGKLQVLPKDGQPITRWDDRDEAFLNVVRGIRRAVDTLAPAAAAADDGWATPPNASSPSSPSSNPGLTIPQDRLGLYKFVQALPVTQFDSLIFVLNPPKGNVPPASAALGQRVAALFEWLESPIGPGLDSLRSALSQVITDP</sequence>
<dbReference type="Gene3D" id="3.40.50.10140">
    <property type="entry name" value="Toll/interleukin-1 receptor homology (TIR) domain"/>
    <property type="match status" value="1"/>
</dbReference>
<dbReference type="PROSITE" id="PS50104">
    <property type="entry name" value="TIR"/>
    <property type="match status" value="1"/>
</dbReference>
<evidence type="ECO:0000313" key="3">
    <source>
        <dbReference type="EMBL" id="ASC69216.1"/>
    </source>
</evidence>
<feature type="compositionally biased region" description="Low complexity" evidence="1">
    <location>
        <begin position="156"/>
        <end position="176"/>
    </location>
</feature>
<feature type="domain" description="TIR" evidence="2">
    <location>
        <begin position="4"/>
        <end position="146"/>
    </location>
</feature>
<dbReference type="InterPro" id="IPR035897">
    <property type="entry name" value="Toll_tir_struct_dom_sf"/>
</dbReference>
<proteinExistence type="predicted"/>
<reference evidence="3 4" key="1">
    <citation type="journal article" date="2016" name="Biochim. Biophys. Acta">
        <title>Characterization of red-shifted phycobilisomes isolated from the chlorophyll f-containing cyanobacterium Halomicronema hongdechloris.</title>
        <authorList>
            <person name="Li Y."/>
            <person name="Lin Y."/>
            <person name="Garvey C.J."/>
            <person name="Birch D."/>
            <person name="Corkery R.W."/>
            <person name="Loughlin P.C."/>
            <person name="Scheer H."/>
            <person name="Willows R.D."/>
            <person name="Chen M."/>
        </authorList>
    </citation>
    <scope>NUCLEOTIDE SEQUENCE [LARGE SCALE GENOMIC DNA]</scope>
    <source>
        <strain evidence="3 4">C2206</strain>
    </source>
</reference>
<evidence type="ECO:0000313" key="4">
    <source>
        <dbReference type="Proteomes" id="UP000191901"/>
    </source>
</evidence>
<dbReference type="KEGG" id="hhg:XM38_001420"/>
<dbReference type="OrthoDB" id="1426235at2"/>
<dbReference type="SUPFAM" id="SSF52200">
    <property type="entry name" value="Toll/Interleukin receptor TIR domain"/>
    <property type="match status" value="1"/>
</dbReference>
<name>A0A1Z3HG05_9CYAN</name>
<accession>A0A1Z3HG05</accession>
<dbReference type="SMART" id="SM00255">
    <property type="entry name" value="TIR"/>
    <property type="match status" value="1"/>
</dbReference>
<dbReference type="InterPro" id="IPR000157">
    <property type="entry name" value="TIR_dom"/>
</dbReference>
<dbReference type="GO" id="GO:0007165">
    <property type="term" value="P:signal transduction"/>
    <property type="evidence" value="ECO:0007669"/>
    <property type="project" value="InterPro"/>
</dbReference>